<comment type="subcellular location">
    <subcellularLocation>
        <location evidence="13">Cytoplasm</location>
    </subcellularLocation>
</comment>
<dbReference type="GO" id="GO:0141152">
    <property type="term" value="F:glycerol-3-phosphate dehydrogenase (NAD+) activity"/>
    <property type="evidence" value="ECO:0007669"/>
    <property type="project" value="RHEA"/>
</dbReference>
<feature type="binding site" evidence="13">
    <location>
        <position position="127"/>
    </location>
    <ligand>
        <name>sn-glycerol 3-phosphate</name>
        <dbReference type="ChEBI" id="CHEBI:57597"/>
    </ligand>
</feature>
<keyword evidence="6 13" id="KW-0443">Lipid metabolism</keyword>
<dbReference type="UniPathway" id="UPA00940"/>
<feature type="domain" description="Glycerol-3-phosphate dehydrogenase NAD-dependent C-terminal" evidence="19">
    <location>
        <begin position="171"/>
        <end position="311"/>
    </location>
</feature>
<dbReference type="SUPFAM" id="SSF51735">
    <property type="entry name" value="NAD(P)-binding Rossmann-fold domains"/>
    <property type="match status" value="1"/>
</dbReference>
<comment type="catalytic activity">
    <reaction evidence="9">
        <text>sn-glycerol 3-phosphate + NADP(+) = dihydroxyacetone phosphate + NADPH + H(+)</text>
        <dbReference type="Rhea" id="RHEA:11096"/>
        <dbReference type="ChEBI" id="CHEBI:15378"/>
        <dbReference type="ChEBI" id="CHEBI:57597"/>
        <dbReference type="ChEBI" id="CHEBI:57642"/>
        <dbReference type="ChEBI" id="CHEBI:57783"/>
        <dbReference type="ChEBI" id="CHEBI:58349"/>
        <dbReference type="EC" id="1.1.1.94"/>
    </reaction>
    <physiologicalReaction direction="right-to-left" evidence="9">
        <dbReference type="Rhea" id="RHEA:11098"/>
    </physiologicalReaction>
</comment>
<feature type="binding site" evidence="13">
    <location>
        <position position="43"/>
    </location>
    <ligand>
        <name>NADPH</name>
        <dbReference type="ChEBI" id="CHEBI:57783"/>
    </ligand>
</feature>
<evidence type="ECO:0000313" key="20">
    <source>
        <dbReference type="EMBL" id="OYO22059.1"/>
    </source>
</evidence>
<dbReference type="PIRSF" id="PIRSF000114">
    <property type="entry name" value="Glycerol-3-P_dh"/>
    <property type="match status" value="1"/>
</dbReference>
<keyword evidence="13" id="KW-0547">Nucleotide-binding</keyword>
<comment type="caution">
    <text evidence="20">The sequence shown here is derived from an EMBL/GenBank/DDBJ whole genome shotgun (WGS) entry which is preliminary data.</text>
</comment>
<dbReference type="FunFam" id="3.40.50.720:FF:000019">
    <property type="entry name" value="Glycerol-3-phosphate dehydrogenase [NAD(P)+]"/>
    <property type="match status" value="1"/>
</dbReference>
<dbReference type="InterPro" id="IPR008927">
    <property type="entry name" value="6-PGluconate_DH-like_C_sf"/>
</dbReference>
<dbReference type="GO" id="GO:0006650">
    <property type="term" value="P:glycerophospholipid metabolic process"/>
    <property type="evidence" value="ECO:0007669"/>
    <property type="project" value="UniProtKB-UniRule"/>
</dbReference>
<feature type="binding site" evidence="13">
    <location>
        <position position="246"/>
    </location>
    <ligand>
        <name>sn-glycerol 3-phosphate</name>
        <dbReference type="ChEBI" id="CHEBI:57597"/>
    </ligand>
</feature>
<evidence type="ECO:0000313" key="21">
    <source>
        <dbReference type="Proteomes" id="UP000216311"/>
    </source>
</evidence>
<comment type="similarity">
    <text evidence="1 13 17">Belongs to the NAD-dependent glycerol-3-phosphate dehydrogenase family.</text>
</comment>
<feature type="binding site" evidence="13">
    <location>
        <position position="98"/>
    </location>
    <ligand>
        <name>NADPH</name>
        <dbReference type="ChEBI" id="CHEBI:57783"/>
    </ligand>
</feature>
<keyword evidence="4 13" id="KW-0560">Oxidoreductase</keyword>
<keyword evidence="2 13" id="KW-0444">Lipid biosynthesis</keyword>
<keyword evidence="3 13" id="KW-0521">NADP</keyword>
<keyword evidence="21" id="KW-1185">Reference proteome</keyword>
<dbReference type="Gene3D" id="1.10.1040.10">
    <property type="entry name" value="N-(1-d-carboxylethyl)-l-norvaline Dehydrogenase, domain 2"/>
    <property type="match status" value="1"/>
</dbReference>
<feature type="binding site" evidence="16">
    <location>
        <position position="131"/>
    </location>
    <ligand>
        <name>NAD(+)</name>
        <dbReference type="ChEBI" id="CHEBI:57540"/>
    </ligand>
</feature>
<feature type="binding site" evidence="13">
    <location>
        <position position="5"/>
    </location>
    <ligand>
        <name>NADPH</name>
        <dbReference type="ChEBI" id="CHEBI:57783"/>
    </ligand>
</feature>
<dbReference type="EMBL" id="NMVQ01000012">
    <property type="protein sequence ID" value="OYO22059.1"/>
    <property type="molecule type" value="Genomic_DNA"/>
</dbReference>
<evidence type="ECO:0000256" key="15">
    <source>
        <dbReference type="PIRSR" id="PIRSR000114-2"/>
    </source>
</evidence>
<dbReference type="OrthoDB" id="9812273at2"/>
<evidence type="ECO:0000256" key="10">
    <source>
        <dbReference type="ARBA" id="ARBA00066687"/>
    </source>
</evidence>
<protein>
    <recommendedName>
        <fullName evidence="11 13">Glycerol-3-phosphate dehydrogenase [NAD(P)+]</fullName>
        <ecNumber evidence="10 13">1.1.1.94</ecNumber>
    </recommendedName>
    <alternativeName>
        <fullName evidence="13">NAD(P)(+)-dependent glycerol-3-phosphate dehydrogenase</fullName>
    </alternativeName>
    <alternativeName>
        <fullName evidence="12 13">NAD(P)H-dependent dihydroxyacetone-phosphate reductase</fullName>
    </alternativeName>
</protein>
<evidence type="ECO:0000256" key="14">
    <source>
        <dbReference type="PIRSR" id="PIRSR000114-1"/>
    </source>
</evidence>
<evidence type="ECO:0000256" key="9">
    <source>
        <dbReference type="ARBA" id="ARBA00052716"/>
    </source>
</evidence>
<dbReference type="PANTHER" id="PTHR11728:SF1">
    <property type="entry name" value="GLYCEROL-3-PHOSPHATE DEHYDROGENASE [NAD(+)] 2, CHLOROPLASTIC"/>
    <property type="match status" value="1"/>
</dbReference>
<gene>
    <name evidence="13" type="primary">gpsA</name>
    <name evidence="20" type="ORF">CGZ93_09090</name>
</gene>
<feature type="binding site" evidence="16">
    <location>
        <begin position="2"/>
        <end position="7"/>
    </location>
    <ligand>
        <name>NAD(+)</name>
        <dbReference type="ChEBI" id="CHEBI:57540"/>
    </ligand>
</feature>
<name>A0A255H361_9ACTN</name>
<evidence type="ECO:0000256" key="5">
    <source>
        <dbReference type="ARBA" id="ARBA00023027"/>
    </source>
</evidence>
<dbReference type="GO" id="GO:0046167">
    <property type="term" value="P:glycerol-3-phosphate biosynthetic process"/>
    <property type="evidence" value="ECO:0007669"/>
    <property type="project" value="UniProtKB-UniRule"/>
</dbReference>
<keyword evidence="5 13" id="KW-0520">NAD</keyword>
<evidence type="ECO:0000256" key="4">
    <source>
        <dbReference type="ARBA" id="ARBA00023002"/>
    </source>
</evidence>
<dbReference type="Gene3D" id="3.40.50.720">
    <property type="entry name" value="NAD(P)-binding Rossmann-like Domain"/>
    <property type="match status" value="1"/>
</dbReference>
<evidence type="ECO:0000256" key="17">
    <source>
        <dbReference type="RuleBase" id="RU000437"/>
    </source>
</evidence>
<dbReference type="NCBIfam" id="NF000940">
    <property type="entry name" value="PRK00094.1-2"/>
    <property type="match status" value="1"/>
</dbReference>
<feature type="binding site" evidence="13">
    <location>
        <position position="247"/>
    </location>
    <ligand>
        <name>sn-glycerol 3-phosphate</name>
        <dbReference type="ChEBI" id="CHEBI:57597"/>
    </ligand>
</feature>
<dbReference type="InterPro" id="IPR036291">
    <property type="entry name" value="NAD(P)-bd_dom_sf"/>
</dbReference>
<feature type="binding site" evidence="13">
    <location>
        <position position="27"/>
    </location>
    <ligand>
        <name>NADPH</name>
        <dbReference type="ChEBI" id="CHEBI:57783"/>
    </ligand>
</feature>
<organism evidence="20 21">
    <name type="scientific">Enemella dayhoffiae</name>
    <dbReference type="NCBI Taxonomy" id="2016507"/>
    <lineage>
        <taxon>Bacteria</taxon>
        <taxon>Bacillati</taxon>
        <taxon>Actinomycetota</taxon>
        <taxon>Actinomycetes</taxon>
        <taxon>Propionibacteriales</taxon>
        <taxon>Propionibacteriaceae</taxon>
        <taxon>Enemella</taxon>
    </lineage>
</organism>
<feature type="domain" description="Glycerol-3-phosphate dehydrogenase NAD-dependent N-terminal" evidence="18">
    <location>
        <begin position="1"/>
        <end position="150"/>
    </location>
</feature>
<evidence type="ECO:0000256" key="7">
    <source>
        <dbReference type="ARBA" id="ARBA00023209"/>
    </source>
</evidence>
<dbReference type="InterPro" id="IPR013328">
    <property type="entry name" value="6PGD_dom2"/>
</dbReference>
<evidence type="ECO:0000256" key="16">
    <source>
        <dbReference type="PIRSR" id="PIRSR000114-3"/>
    </source>
</evidence>
<evidence type="ECO:0000256" key="6">
    <source>
        <dbReference type="ARBA" id="ARBA00023098"/>
    </source>
</evidence>
<feature type="binding site" evidence="13">
    <location>
        <position position="246"/>
    </location>
    <ligand>
        <name>NADPH</name>
        <dbReference type="ChEBI" id="CHEBI:57783"/>
    </ligand>
</feature>
<feature type="active site" description="Proton acceptor" evidence="13 14">
    <location>
        <position position="182"/>
    </location>
</feature>
<comment type="catalytic activity">
    <reaction evidence="13">
        <text>sn-glycerol 3-phosphate + NAD(+) = dihydroxyacetone phosphate + NADH + H(+)</text>
        <dbReference type="Rhea" id="RHEA:11092"/>
        <dbReference type="ChEBI" id="CHEBI:15378"/>
        <dbReference type="ChEBI" id="CHEBI:57540"/>
        <dbReference type="ChEBI" id="CHEBI:57597"/>
        <dbReference type="ChEBI" id="CHEBI:57642"/>
        <dbReference type="ChEBI" id="CHEBI:57945"/>
        <dbReference type="EC" id="1.1.1.94"/>
    </reaction>
</comment>
<evidence type="ECO:0000259" key="18">
    <source>
        <dbReference type="Pfam" id="PF01210"/>
    </source>
</evidence>
<dbReference type="SUPFAM" id="SSF48179">
    <property type="entry name" value="6-phosphogluconate dehydrogenase C-terminal domain-like"/>
    <property type="match status" value="1"/>
</dbReference>
<dbReference type="Pfam" id="PF01210">
    <property type="entry name" value="NAD_Gly3P_dh_N"/>
    <property type="match status" value="1"/>
</dbReference>
<evidence type="ECO:0000256" key="1">
    <source>
        <dbReference type="ARBA" id="ARBA00011009"/>
    </source>
</evidence>
<feature type="binding site" evidence="13">
    <location>
        <position position="182"/>
    </location>
    <ligand>
        <name>sn-glycerol 3-phosphate</name>
        <dbReference type="ChEBI" id="CHEBI:57597"/>
    </ligand>
</feature>
<dbReference type="GO" id="GO:0008654">
    <property type="term" value="P:phospholipid biosynthetic process"/>
    <property type="evidence" value="ECO:0007669"/>
    <property type="project" value="UniProtKB-KW"/>
</dbReference>
<dbReference type="GO" id="GO:0005829">
    <property type="term" value="C:cytosol"/>
    <property type="evidence" value="ECO:0007669"/>
    <property type="project" value="TreeGrafter"/>
</dbReference>
<dbReference type="PANTHER" id="PTHR11728">
    <property type="entry name" value="GLYCEROL-3-PHOSPHATE DEHYDROGENASE"/>
    <property type="match status" value="1"/>
</dbReference>
<sequence>MGAGSWGTAFAMIMADAGNEVRLWARRTEVAEGINTEQRNPAYLTSVELPTGIHAVTEADAALADAELVVLAVPSQQLRENLLQWQIPESSRLISLAKGIENASLLTMSQVVADTGISSDRVLVVTGPNLAGEIAERQPAASVVAAWDPTLAREVSERCRTRYFRPYTSIDVVGCEIGGATKNAIALAVGMGHGLGFGANSLASLITRGLAETSRLGEALGADPHTFAGLAGMGDLVATCMSPLSRNRTFGEHLGRGHDVQRATELSRGVAEGVRSAGSIQALAERHGVDMPIVGHVVDVLAGRQSPRDAISTMMARHTRPER</sequence>
<feature type="binding site" evidence="15">
    <location>
        <begin position="246"/>
        <end position="247"/>
    </location>
    <ligand>
        <name>substrate</name>
    </ligand>
</feature>
<accession>A0A255H361</accession>
<dbReference type="AlphaFoldDB" id="A0A255H361"/>
<dbReference type="PROSITE" id="PS00957">
    <property type="entry name" value="NAD_G3PDH"/>
    <property type="match status" value="1"/>
</dbReference>
<proteinExistence type="inferred from homology"/>
<feature type="binding site" evidence="13">
    <location>
        <position position="6"/>
    </location>
    <ligand>
        <name>NADPH</name>
        <dbReference type="ChEBI" id="CHEBI:57783"/>
    </ligand>
</feature>
<feature type="binding site" evidence="13">
    <location>
        <position position="245"/>
    </location>
    <ligand>
        <name>sn-glycerol 3-phosphate</name>
        <dbReference type="ChEBI" id="CHEBI:57597"/>
    </ligand>
</feature>
<dbReference type="GO" id="GO:0051287">
    <property type="term" value="F:NAD binding"/>
    <property type="evidence" value="ECO:0007669"/>
    <property type="project" value="InterPro"/>
</dbReference>
<feature type="binding site" evidence="13">
    <location>
        <position position="270"/>
    </location>
    <ligand>
        <name>NADPH</name>
        <dbReference type="ChEBI" id="CHEBI:57783"/>
    </ligand>
</feature>
<dbReference type="Proteomes" id="UP000216311">
    <property type="component" value="Unassembled WGS sequence"/>
</dbReference>
<evidence type="ECO:0000256" key="11">
    <source>
        <dbReference type="ARBA" id="ARBA00069372"/>
    </source>
</evidence>
<dbReference type="Pfam" id="PF07479">
    <property type="entry name" value="NAD_Gly3P_dh_C"/>
    <property type="match status" value="1"/>
</dbReference>
<comment type="caution">
    <text evidence="13">Lacks conserved residue(s) required for the propagation of feature annotation.</text>
</comment>
<reference evidence="20 21" key="1">
    <citation type="submission" date="2017-07" db="EMBL/GenBank/DDBJ databases">
        <title>Draft whole genome sequences of clinical Proprionibacteriaceae strains.</title>
        <authorList>
            <person name="Bernier A.-M."/>
            <person name="Bernard K."/>
            <person name="Domingo M.-C."/>
        </authorList>
    </citation>
    <scope>NUCLEOTIDE SEQUENCE [LARGE SCALE GENOMIC DNA]</scope>
    <source>
        <strain evidence="20 21">NML 130396</strain>
    </source>
</reference>
<dbReference type="HAMAP" id="MF_00394">
    <property type="entry name" value="NAD_Glyc3P_dehydrog"/>
    <property type="match status" value="1"/>
</dbReference>
<keyword evidence="7 13" id="KW-0594">Phospholipid biosynthesis</keyword>
<feature type="binding site" evidence="13">
    <location>
        <position position="98"/>
    </location>
    <ligand>
        <name>sn-glycerol 3-phosphate</name>
        <dbReference type="ChEBI" id="CHEBI:57597"/>
    </ligand>
</feature>
<dbReference type="NCBIfam" id="NF000942">
    <property type="entry name" value="PRK00094.1-4"/>
    <property type="match status" value="1"/>
</dbReference>
<feature type="binding site" evidence="16">
    <location>
        <position position="246"/>
    </location>
    <ligand>
        <name>NAD(+)</name>
        <dbReference type="ChEBI" id="CHEBI:57540"/>
    </ligand>
</feature>
<dbReference type="FunFam" id="1.10.1040.10:FF:000001">
    <property type="entry name" value="Glycerol-3-phosphate dehydrogenase [NAD(P)+]"/>
    <property type="match status" value="1"/>
</dbReference>
<dbReference type="InterPro" id="IPR006109">
    <property type="entry name" value="G3P_DH_NAD-dep_C"/>
</dbReference>
<evidence type="ECO:0000256" key="8">
    <source>
        <dbReference type="ARBA" id="ARBA00023264"/>
    </source>
</evidence>
<dbReference type="InterPro" id="IPR006168">
    <property type="entry name" value="G3P_DH_NAD-dep"/>
</dbReference>
<evidence type="ECO:0000256" key="2">
    <source>
        <dbReference type="ARBA" id="ARBA00022516"/>
    </source>
</evidence>
<dbReference type="PRINTS" id="PR00077">
    <property type="entry name" value="GPDHDRGNASE"/>
</dbReference>
<comment type="pathway">
    <text evidence="13">Membrane lipid metabolism; glycerophospholipid metabolism.</text>
</comment>
<dbReference type="GO" id="GO:0046168">
    <property type="term" value="P:glycerol-3-phosphate catabolic process"/>
    <property type="evidence" value="ECO:0007669"/>
    <property type="project" value="InterPro"/>
</dbReference>
<evidence type="ECO:0000256" key="13">
    <source>
        <dbReference type="HAMAP-Rule" id="MF_00394"/>
    </source>
</evidence>
<comment type="function">
    <text evidence="13">Catalyzes the reduction of the glycolytic intermediate dihydroxyacetone phosphate (DHAP) to sn-glycerol 3-phosphate (G3P), the key precursor for phospholipid synthesis.</text>
</comment>
<dbReference type="EC" id="1.1.1.94" evidence="10 13"/>
<feature type="binding site" evidence="13">
    <location>
        <position position="26"/>
    </location>
    <ligand>
        <name>NADPH</name>
        <dbReference type="ChEBI" id="CHEBI:57783"/>
    </ligand>
</feature>
<keyword evidence="13" id="KW-0963">Cytoplasm</keyword>
<evidence type="ECO:0000256" key="12">
    <source>
        <dbReference type="ARBA" id="ARBA00080511"/>
    </source>
</evidence>
<feature type="binding site" evidence="13">
    <location>
        <position position="235"/>
    </location>
    <ligand>
        <name>sn-glycerol 3-phosphate</name>
        <dbReference type="ChEBI" id="CHEBI:57597"/>
    </ligand>
</feature>
<dbReference type="InterPro" id="IPR011128">
    <property type="entry name" value="G3P_DH_NAD-dep_N"/>
</dbReference>
<dbReference type="GO" id="GO:0005975">
    <property type="term" value="P:carbohydrate metabolic process"/>
    <property type="evidence" value="ECO:0007669"/>
    <property type="project" value="InterPro"/>
</dbReference>
<evidence type="ECO:0000259" key="19">
    <source>
        <dbReference type="Pfam" id="PF07479"/>
    </source>
</evidence>
<feature type="binding site" evidence="13">
    <location>
        <position position="272"/>
    </location>
    <ligand>
        <name>NADPH</name>
        <dbReference type="ChEBI" id="CHEBI:57783"/>
    </ligand>
</feature>
<dbReference type="GO" id="GO:0141153">
    <property type="term" value="F:glycerol-3-phosphate dehydrogenase (NADP+) activity"/>
    <property type="evidence" value="ECO:0007669"/>
    <property type="project" value="RHEA"/>
</dbReference>
<feature type="binding site" evidence="15">
    <location>
        <position position="98"/>
    </location>
    <ligand>
        <name>substrate</name>
    </ligand>
</feature>
<keyword evidence="8 13" id="KW-1208">Phospholipid metabolism</keyword>
<evidence type="ECO:0000256" key="3">
    <source>
        <dbReference type="ARBA" id="ARBA00022857"/>
    </source>
</evidence>
<feature type="binding site" evidence="13">
    <location>
        <position position="131"/>
    </location>
    <ligand>
        <name>NADPH</name>
        <dbReference type="ChEBI" id="CHEBI:57783"/>
    </ligand>
</feature>